<dbReference type="Proteomes" id="UP001596548">
    <property type="component" value="Unassembled WGS sequence"/>
</dbReference>
<reference evidence="3" key="1">
    <citation type="journal article" date="2019" name="Int. J. Syst. Evol. Microbiol.">
        <title>The Global Catalogue of Microorganisms (GCM) 10K type strain sequencing project: providing services to taxonomists for standard genome sequencing and annotation.</title>
        <authorList>
            <consortium name="The Broad Institute Genomics Platform"/>
            <consortium name="The Broad Institute Genome Sequencing Center for Infectious Disease"/>
            <person name="Wu L."/>
            <person name="Ma J."/>
        </authorList>
    </citation>
    <scope>NUCLEOTIDE SEQUENCE [LARGE SCALE GENOMIC DNA]</scope>
    <source>
        <strain evidence="3">XZYJT-10</strain>
    </source>
</reference>
<name>A0ABW2HSU2_9ACTN</name>
<feature type="compositionally biased region" description="Pro residues" evidence="1">
    <location>
        <begin position="78"/>
        <end position="91"/>
    </location>
</feature>
<proteinExistence type="predicted"/>
<keyword evidence="3" id="KW-1185">Reference proteome</keyword>
<feature type="region of interest" description="Disordered" evidence="1">
    <location>
        <begin position="68"/>
        <end position="97"/>
    </location>
</feature>
<dbReference type="RefSeq" id="WP_378970276.1">
    <property type="nucleotide sequence ID" value="NZ_JBHTBJ010000013.1"/>
</dbReference>
<comment type="caution">
    <text evidence="2">The sequence shown here is derived from an EMBL/GenBank/DDBJ whole genome shotgun (WGS) entry which is preliminary data.</text>
</comment>
<protein>
    <submittedName>
        <fullName evidence="2">Uncharacterized protein</fullName>
    </submittedName>
</protein>
<evidence type="ECO:0000313" key="2">
    <source>
        <dbReference type="EMBL" id="MFC7276233.1"/>
    </source>
</evidence>
<dbReference type="EMBL" id="JBHTBJ010000013">
    <property type="protein sequence ID" value="MFC7276233.1"/>
    <property type="molecule type" value="Genomic_DNA"/>
</dbReference>
<accession>A0ABW2HSU2</accession>
<evidence type="ECO:0000256" key="1">
    <source>
        <dbReference type="SAM" id="MobiDB-lite"/>
    </source>
</evidence>
<sequence length="97" mass="10023">MSYVVTAPYVTVKVGDGLGSMVLKGFYRGGTLPADTDQGDLDRHLRKGMIAKAGTPEAEGVAPVGERVEFDEHGGPKPAVPAKPTPKPPVKAAPAKA</sequence>
<organism evidence="2 3">
    <name type="scientific">Paractinoplanes rhizophilus</name>
    <dbReference type="NCBI Taxonomy" id="1416877"/>
    <lineage>
        <taxon>Bacteria</taxon>
        <taxon>Bacillati</taxon>
        <taxon>Actinomycetota</taxon>
        <taxon>Actinomycetes</taxon>
        <taxon>Micromonosporales</taxon>
        <taxon>Micromonosporaceae</taxon>
        <taxon>Paractinoplanes</taxon>
    </lineage>
</organism>
<evidence type="ECO:0000313" key="3">
    <source>
        <dbReference type="Proteomes" id="UP001596548"/>
    </source>
</evidence>
<gene>
    <name evidence="2" type="ORF">ACFQS1_19750</name>
</gene>